<dbReference type="CDD" id="cd03230">
    <property type="entry name" value="ABC_DR_subfamily_A"/>
    <property type="match status" value="1"/>
</dbReference>
<dbReference type="InterPro" id="IPR027417">
    <property type="entry name" value="P-loop_NTPase"/>
</dbReference>
<dbReference type="InterPro" id="IPR003593">
    <property type="entry name" value="AAA+_ATPase"/>
</dbReference>
<protein>
    <submittedName>
        <fullName evidence="5">ABC transporter ATP-binding protein</fullName>
    </submittedName>
</protein>
<evidence type="ECO:0000313" key="5">
    <source>
        <dbReference type="EMBL" id="WXB10395.1"/>
    </source>
</evidence>
<evidence type="ECO:0000313" key="6">
    <source>
        <dbReference type="Proteomes" id="UP001374803"/>
    </source>
</evidence>
<dbReference type="SMART" id="SM00382">
    <property type="entry name" value="AAA"/>
    <property type="match status" value="1"/>
</dbReference>
<keyword evidence="1" id="KW-0813">Transport</keyword>
<dbReference type="Pfam" id="PF00005">
    <property type="entry name" value="ABC_tran"/>
    <property type="match status" value="1"/>
</dbReference>
<dbReference type="PROSITE" id="PS00211">
    <property type="entry name" value="ABC_TRANSPORTER_1"/>
    <property type="match status" value="1"/>
</dbReference>
<dbReference type="RefSeq" id="WP_394840072.1">
    <property type="nucleotide sequence ID" value="NZ_CP089929.1"/>
</dbReference>
<evidence type="ECO:0000256" key="1">
    <source>
        <dbReference type="ARBA" id="ARBA00022448"/>
    </source>
</evidence>
<feature type="domain" description="ABC transporter" evidence="4">
    <location>
        <begin position="9"/>
        <end position="240"/>
    </location>
</feature>
<evidence type="ECO:0000259" key="4">
    <source>
        <dbReference type="PROSITE" id="PS50893"/>
    </source>
</evidence>
<evidence type="ECO:0000256" key="2">
    <source>
        <dbReference type="ARBA" id="ARBA00022741"/>
    </source>
</evidence>
<keyword evidence="2" id="KW-0547">Nucleotide-binding</keyword>
<dbReference type="PANTHER" id="PTHR42939:SF1">
    <property type="entry name" value="ABC TRANSPORTER ATP-BINDING PROTEIN ALBC-RELATED"/>
    <property type="match status" value="1"/>
</dbReference>
<dbReference type="InterPro" id="IPR017871">
    <property type="entry name" value="ABC_transporter-like_CS"/>
</dbReference>
<dbReference type="PANTHER" id="PTHR42939">
    <property type="entry name" value="ABC TRANSPORTER ATP-BINDING PROTEIN ALBC-RELATED"/>
    <property type="match status" value="1"/>
</dbReference>
<dbReference type="EMBL" id="CP089983">
    <property type="protein sequence ID" value="WXB10395.1"/>
    <property type="molecule type" value="Genomic_DNA"/>
</dbReference>
<proteinExistence type="predicted"/>
<dbReference type="InterPro" id="IPR051782">
    <property type="entry name" value="ABC_Transporter_VariousFunc"/>
</dbReference>
<keyword evidence="3 5" id="KW-0067">ATP-binding</keyword>
<sequence length="241" mass="25295">MSGTDSPAIAARALSKQFGGVRALDDVSFEVQSGAILALLGANGAGKSTTVHLLLGLLTPSSGSAAIAGHDVQIELAAARRAAAYVPDRLSLYPHLTGLENLGYFHRVSGQGERTTAELAAILAQVGLGAAEARRRTETYSKGMCQKVGLAIALAKNAKALLLDEPLSGLDPKAANEFCAILRELTRGKGIAVLMATHDLFRAHELADDIGIMRGGRLVSKLRARDVAAGRLEAIYLEQMQ</sequence>
<gene>
    <name evidence="5" type="ORF">LVJ94_24600</name>
</gene>
<dbReference type="GO" id="GO:0005524">
    <property type="term" value="F:ATP binding"/>
    <property type="evidence" value="ECO:0007669"/>
    <property type="project" value="UniProtKB-KW"/>
</dbReference>
<dbReference type="SUPFAM" id="SSF52540">
    <property type="entry name" value="P-loop containing nucleoside triphosphate hydrolases"/>
    <property type="match status" value="1"/>
</dbReference>
<reference evidence="5" key="1">
    <citation type="submission" date="2021-12" db="EMBL/GenBank/DDBJ databases">
        <title>Discovery of the Pendulisporaceae a myxobacterial family with distinct sporulation behavior and unique specialized metabolism.</title>
        <authorList>
            <person name="Garcia R."/>
            <person name="Popoff A."/>
            <person name="Bader C.D."/>
            <person name="Loehr J."/>
            <person name="Walesch S."/>
            <person name="Walt C."/>
            <person name="Boldt J."/>
            <person name="Bunk B."/>
            <person name="Haeckl F.J.F.P.J."/>
            <person name="Gunesch A.P."/>
            <person name="Birkelbach J."/>
            <person name="Nuebel U."/>
            <person name="Pietschmann T."/>
            <person name="Bach T."/>
            <person name="Mueller R."/>
        </authorList>
    </citation>
    <scope>NUCLEOTIDE SEQUENCE</scope>
    <source>
        <strain evidence="5">MSr11367</strain>
    </source>
</reference>
<dbReference type="PROSITE" id="PS50893">
    <property type="entry name" value="ABC_TRANSPORTER_2"/>
    <property type="match status" value="1"/>
</dbReference>
<dbReference type="Proteomes" id="UP001374803">
    <property type="component" value="Chromosome"/>
</dbReference>
<keyword evidence="6" id="KW-1185">Reference proteome</keyword>
<dbReference type="Gene3D" id="3.40.50.300">
    <property type="entry name" value="P-loop containing nucleotide triphosphate hydrolases"/>
    <property type="match status" value="1"/>
</dbReference>
<organism evidence="5 6">
    <name type="scientific">Pendulispora rubella</name>
    <dbReference type="NCBI Taxonomy" id="2741070"/>
    <lineage>
        <taxon>Bacteria</taxon>
        <taxon>Pseudomonadati</taxon>
        <taxon>Myxococcota</taxon>
        <taxon>Myxococcia</taxon>
        <taxon>Myxococcales</taxon>
        <taxon>Sorangiineae</taxon>
        <taxon>Pendulisporaceae</taxon>
        <taxon>Pendulispora</taxon>
    </lineage>
</organism>
<name>A0ABZ2LML2_9BACT</name>
<dbReference type="InterPro" id="IPR003439">
    <property type="entry name" value="ABC_transporter-like_ATP-bd"/>
</dbReference>
<evidence type="ECO:0000256" key="3">
    <source>
        <dbReference type="ARBA" id="ARBA00022840"/>
    </source>
</evidence>
<accession>A0ABZ2LML2</accession>